<gene>
    <name evidence="4" type="ORF">BDZ31_004435</name>
</gene>
<evidence type="ECO:0000256" key="2">
    <source>
        <dbReference type="ARBA" id="ARBA00022801"/>
    </source>
</evidence>
<sequence length="178" mass="19988">MSSEFVKVKSETIWRGHVVEVRVEHFRHADGSVVDRDNMHHPGAVGIVAHDDEHVWLVRQPREICGVPDLLEVPAGKLDVDGEPPEETARRELAEEIGKAATTWEPLKSFFTSCGFSDEKLHLYLATGLSDVPRPEVEEDERIDVVPWPLARIDEAIAQCEDAKSLVGLLLLKQRLAR</sequence>
<reference evidence="4 5" key="1">
    <citation type="submission" date="2020-08" db="EMBL/GenBank/DDBJ databases">
        <title>Genomic Encyclopedia of Archaeal and Bacterial Type Strains, Phase II (KMG-II): from individual species to whole genera.</title>
        <authorList>
            <person name="Goeker M."/>
        </authorList>
    </citation>
    <scope>NUCLEOTIDE SEQUENCE [LARGE SCALE GENOMIC DNA]</scope>
    <source>
        <strain evidence="4 5">DSM 23288</strain>
    </source>
</reference>
<keyword evidence="5" id="KW-1185">Reference proteome</keyword>
<dbReference type="Pfam" id="PF00293">
    <property type="entry name" value="NUDIX"/>
    <property type="match status" value="1"/>
</dbReference>
<dbReference type="EMBL" id="JACHNU010000009">
    <property type="protein sequence ID" value="MBB4664817.1"/>
    <property type="molecule type" value="Genomic_DNA"/>
</dbReference>
<dbReference type="InterPro" id="IPR000086">
    <property type="entry name" value="NUDIX_hydrolase_dom"/>
</dbReference>
<dbReference type="Gene3D" id="3.90.79.10">
    <property type="entry name" value="Nucleoside Triphosphate Pyrophosphohydrolase"/>
    <property type="match status" value="1"/>
</dbReference>
<evidence type="ECO:0000256" key="1">
    <source>
        <dbReference type="ARBA" id="ARBA00001946"/>
    </source>
</evidence>
<evidence type="ECO:0000313" key="4">
    <source>
        <dbReference type="EMBL" id="MBB4664817.1"/>
    </source>
</evidence>
<comment type="cofactor">
    <cofactor evidence="1">
        <name>Mg(2+)</name>
        <dbReference type="ChEBI" id="CHEBI:18420"/>
    </cofactor>
</comment>
<comment type="caution">
    <text evidence="4">The sequence shown here is derived from an EMBL/GenBank/DDBJ whole genome shotgun (WGS) entry which is preliminary data.</text>
</comment>
<dbReference type="InterPro" id="IPR015797">
    <property type="entry name" value="NUDIX_hydrolase-like_dom_sf"/>
</dbReference>
<organism evidence="4 5">
    <name type="scientific">Conexibacter arvalis</name>
    <dbReference type="NCBI Taxonomy" id="912552"/>
    <lineage>
        <taxon>Bacteria</taxon>
        <taxon>Bacillati</taxon>
        <taxon>Actinomycetota</taxon>
        <taxon>Thermoleophilia</taxon>
        <taxon>Solirubrobacterales</taxon>
        <taxon>Conexibacteraceae</taxon>
        <taxon>Conexibacter</taxon>
    </lineage>
</organism>
<dbReference type="GO" id="GO:0006753">
    <property type="term" value="P:nucleoside phosphate metabolic process"/>
    <property type="evidence" value="ECO:0007669"/>
    <property type="project" value="TreeGrafter"/>
</dbReference>
<dbReference type="EC" id="3.6.1.13" evidence="4"/>
<dbReference type="SUPFAM" id="SSF55811">
    <property type="entry name" value="Nudix"/>
    <property type="match status" value="1"/>
</dbReference>
<dbReference type="RefSeq" id="WP_183345208.1">
    <property type="nucleotide sequence ID" value="NZ_JACHNU010000009.1"/>
</dbReference>
<dbReference type="PROSITE" id="PS51462">
    <property type="entry name" value="NUDIX"/>
    <property type="match status" value="1"/>
</dbReference>
<feature type="domain" description="Nudix hydrolase" evidence="3">
    <location>
        <begin position="39"/>
        <end position="173"/>
    </location>
</feature>
<dbReference type="GO" id="GO:0019693">
    <property type="term" value="P:ribose phosphate metabolic process"/>
    <property type="evidence" value="ECO:0007669"/>
    <property type="project" value="TreeGrafter"/>
</dbReference>
<protein>
    <submittedName>
        <fullName evidence="4">ADP-ribose pyrophosphatase</fullName>
        <ecNumber evidence="4">3.6.1.13</ecNumber>
    </submittedName>
</protein>
<evidence type="ECO:0000259" key="3">
    <source>
        <dbReference type="PROSITE" id="PS51462"/>
    </source>
</evidence>
<dbReference type="GO" id="GO:0005829">
    <property type="term" value="C:cytosol"/>
    <property type="evidence" value="ECO:0007669"/>
    <property type="project" value="TreeGrafter"/>
</dbReference>
<dbReference type="Proteomes" id="UP000585272">
    <property type="component" value="Unassembled WGS sequence"/>
</dbReference>
<keyword evidence="2 4" id="KW-0378">Hydrolase</keyword>
<dbReference type="PANTHER" id="PTHR11839:SF18">
    <property type="entry name" value="NUDIX HYDROLASE DOMAIN-CONTAINING PROTEIN"/>
    <property type="match status" value="1"/>
</dbReference>
<dbReference type="GO" id="GO:0047631">
    <property type="term" value="F:ADP-ribose diphosphatase activity"/>
    <property type="evidence" value="ECO:0007669"/>
    <property type="project" value="UniProtKB-EC"/>
</dbReference>
<dbReference type="AlphaFoldDB" id="A0A840IIB8"/>
<evidence type="ECO:0000313" key="5">
    <source>
        <dbReference type="Proteomes" id="UP000585272"/>
    </source>
</evidence>
<accession>A0A840IIB8</accession>
<dbReference type="CDD" id="cd03424">
    <property type="entry name" value="NUDIX_ADPRase_Nudt5_UGPPase_Nudt14"/>
    <property type="match status" value="1"/>
</dbReference>
<name>A0A840IIB8_9ACTN</name>
<proteinExistence type="predicted"/>
<dbReference type="PANTHER" id="PTHR11839">
    <property type="entry name" value="UDP/ADP-SUGAR PYROPHOSPHATASE"/>
    <property type="match status" value="1"/>
</dbReference>